<sequence length="202" mass="23217">MPRSNSFGTFLSRKRTDPDQTEGLDVESSVNHLKKYTKYISTDKILVLAKNAWLEELCNDSVEEKSLIWTPSKRISKWYNSSTTHSRLTSLSRVTNEDFFNIINANPNNEKLLNQIQTVKQAIERIERLPPLNPETIFDTLFSPHSSSISVHDPNVGSQAANDGFGETQLDWERWQFENGAADLLEPHVQTRIKEELEEARR</sequence>
<feature type="region of interest" description="Disordered" evidence="1">
    <location>
        <begin position="1"/>
        <end position="23"/>
    </location>
</feature>
<gene>
    <name evidence="2" type="ORF">L201_007655</name>
</gene>
<evidence type="ECO:0000313" key="2">
    <source>
        <dbReference type="EMBL" id="WWC92696.1"/>
    </source>
</evidence>
<protein>
    <recommendedName>
        <fullName evidence="4">ASX DEUBAD domain-containing protein</fullName>
    </recommendedName>
</protein>
<accession>A0AAX4K4P3</accession>
<dbReference type="GeneID" id="91098323"/>
<evidence type="ECO:0000256" key="1">
    <source>
        <dbReference type="SAM" id="MobiDB-lite"/>
    </source>
</evidence>
<keyword evidence="3" id="KW-1185">Reference proteome</keyword>
<evidence type="ECO:0000313" key="3">
    <source>
        <dbReference type="Proteomes" id="UP001355207"/>
    </source>
</evidence>
<organism evidence="2 3">
    <name type="scientific">Kwoniella dendrophila CBS 6074</name>
    <dbReference type="NCBI Taxonomy" id="1295534"/>
    <lineage>
        <taxon>Eukaryota</taxon>
        <taxon>Fungi</taxon>
        <taxon>Dikarya</taxon>
        <taxon>Basidiomycota</taxon>
        <taxon>Agaricomycotina</taxon>
        <taxon>Tremellomycetes</taxon>
        <taxon>Tremellales</taxon>
        <taxon>Cryptococcaceae</taxon>
        <taxon>Kwoniella</taxon>
    </lineage>
</organism>
<name>A0AAX4K4P3_9TREE</name>
<proteinExistence type="predicted"/>
<evidence type="ECO:0008006" key="4">
    <source>
        <dbReference type="Google" id="ProtNLM"/>
    </source>
</evidence>
<dbReference type="Proteomes" id="UP001355207">
    <property type="component" value="Chromosome 11"/>
</dbReference>
<dbReference type="RefSeq" id="XP_066079458.1">
    <property type="nucleotide sequence ID" value="XM_066223361.1"/>
</dbReference>
<dbReference type="AlphaFoldDB" id="A0AAX4K4P3"/>
<reference evidence="2 3" key="1">
    <citation type="submission" date="2024-01" db="EMBL/GenBank/DDBJ databases">
        <title>Comparative genomics of Cryptococcus and Kwoniella reveals pathogenesis evolution and contrasting modes of karyotype evolution via chromosome fusion or intercentromeric recombination.</title>
        <authorList>
            <person name="Coelho M.A."/>
            <person name="David-Palma M."/>
            <person name="Shea T."/>
            <person name="Bowers K."/>
            <person name="McGinley-Smith S."/>
            <person name="Mohammad A.W."/>
            <person name="Gnirke A."/>
            <person name="Yurkov A.M."/>
            <person name="Nowrousian M."/>
            <person name="Sun S."/>
            <person name="Cuomo C.A."/>
            <person name="Heitman J."/>
        </authorList>
    </citation>
    <scope>NUCLEOTIDE SEQUENCE [LARGE SCALE GENOMIC DNA]</scope>
    <source>
        <strain evidence="2 3">CBS 6074</strain>
    </source>
</reference>
<dbReference type="EMBL" id="CP144108">
    <property type="protein sequence ID" value="WWC92696.1"/>
    <property type="molecule type" value="Genomic_DNA"/>
</dbReference>